<dbReference type="AlphaFoldDB" id="A0A7C3KJH5"/>
<dbReference type="PANTHER" id="PTHR33375:SF1">
    <property type="entry name" value="CHROMOSOME-PARTITIONING PROTEIN PARB-RELATED"/>
    <property type="match status" value="1"/>
</dbReference>
<proteinExistence type="inferred from homology"/>
<sequence length="327" mass="37192">MGSKLAGLNRLLAVEADIDSEPAPISEATPTIDYTSPVEGSPVLIPISKIRRSPFQPRTFFNQEKIQKMADKFRQYRESGVRPKTVILVRPISGTDEYELVFGEQRKIAHEKAEYTDVLAFVDDTIKDEEARELALTENLLREDLNPIEKTEGILNFAAVRIGITPEEVKQLLDKAAYEKKRSLSNVTLTDRWQVLEEVFQELPGNITPESFRTNYLPLLNLPHDILSALHKGKIEYTKAKAIASIKEDEVRASLLKKAIQHNLSIREIREKVRELKATSDQSKHSIISTRFTNLGKQLKKSNALNHPDRCKEIEELLNRLEDLLDA</sequence>
<protein>
    <submittedName>
        <fullName evidence="4">ParB/RepB/Spo0J family partition protein</fullName>
    </submittedName>
</protein>
<reference evidence="4" key="1">
    <citation type="journal article" date="2020" name="mSystems">
        <title>Genome- and Community-Level Interaction Insights into Carbon Utilization and Element Cycling Functions of Hydrothermarchaeota in Hydrothermal Sediment.</title>
        <authorList>
            <person name="Zhou Z."/>
            <person name="Liu Y."/>
            <person name="Xu W."/>
            <person name="Pan J."/>
            <person name="Luo Z.H."/>
            <person name="Li M."/>
        </authorList>
    </citation>
    <scope>NUCLEOTIDE SEQUENCE [LARGE SCALE GENOMIC DNA]</scope>
    <source>
        <strain evidence="4">SpSt-418</strain>
    </source>
</reference>
<dbReference type="InterPro" id="IPR004437">
    <property type="entry name" value="ParB/RepB/Spo0J"/>
</dbReference>
<dbReference type="GO" id="GO:0003677">
    <property type="term" value="F:DNA binding"/>
    <property type="evidence" value="ECO:0007669"/>
    <property type="project" value="InterPro"/>
</dbReference>
<keyword evidence="2" id="KW-0159">Chromosome partition</keyword>
<dbReference type="Gene3D" id="3.90.1530.30">
    <property type="match status" value="1"/>
</dbReference>
<dbReference type="GO" id="GO:0007059">
    <property type="term" value="P:chromosome segregation"/>
    <property type="evidence" value="ECO:0007669"/>
    <property type="project" value="UniProtKB-KW"/>
</dbReference>
<evidence type="ECO:0000259" key="3">
    <source>
        <dbReference type="SMART" id="SM00470"/>
    </source>
</evidence>
<dbReference type="Pfam" id="PF17762">
    <property type="entry name" value="HTH_ParB"/>
    <property type="match status" value="1"/>
</dbReference>
<dbReference type="NCBIfam" id="TIGR00180">
    <property type="entry name" value="parB_part"/>
    <property type="match status" value="1"/>
</dbReference>
<gene>
    <name evidence="4" type="ORF">ENR64_27725</name>
</gene>
<dbReference type="InterPro" id="IPR036086">
    <property type="entry name" value="ParB/Sulfiredoxin_sf"/>
</dbReference>
<dbReference type="GO" id="GO:0005694">
    <property type="term" value="C:chromosome"/>
    <property type="evidence" value="ECO:0007669"/>
    <property type="project" value="TreeGrafter"/>
</dbReference>
<comment type="similarity">
    <text evidence="1">Belongs to the ParB family.</text>
</comment>
<dbReference type="Pfam" id="PF02195">
    <property type="entry name" value="ParB_N"/>
    <property type="match status" value="1"/>
</dbReference>
<evidence type="ECO:0000313" key="4">
    <source>
        <dbReference type="EMBL" id="HFN01468.1"/>
    </source>
</evidence>
<dbReference type="Gene3D" id="1.10.10.2830">
    <property type="match status" value="1"/>
</dbReference>
<dbReference type="InterPro" id="IPR041468">
    <property type="entry name" value="HTH_ParB/Spo0J"/>
</dbReference>
<dbReference type="SMART" id="SM00470">
    <property type="entry name" value="ParB"/>
    <property type="match status" value="1"/>
</dbReference>
<dbReference type="InterPro" id="IPR050336">
    <property type="entry name" value="Chromosome_partition/occlusion"/>
</dbReference>
<comment type="caution">
    <text evidence="4">The sequence shown here is derived from an EMBL/GenBank/DDBJ whole genome shotgun (WGS) entry which is preliminary data.</text>
</comment>
<evidence type="ECO:0000256" key="1">
    <source>
        <dbReference type="ARBA" id="ARBA00006295"/>
    </source>
</evidence>
<name>A0A7C3KJH5_9CYAN</name>
<dbReference type="SUPFAM" id="SSF110849">
    <property type="entry name" value="ParB/Sulfiredoxin"/>
    <property type="match status" value="1"/>
</dbReference>
<dbReference type="SUPFAM" id="SSF109709">
    <property type="entry name" value="KorB DNA-binding domain-like"/>
    <property type="match status" value="1"/>
</dbReference>
<feature type="domain" description="ParB-like N-terminal" evidence="3">
    <location>
        <begin position="43"/>
        <end position="140"/>
    </location>
</feature>
<organism evidence="4">
    <name type="scientific">Oscillatoriales cyanobacterium SpSt-418</name>
    <dbReference type="NCBI Taxonomy" id="2282169"/>
    <lineage>
        <taxon>Bacteria</taxon>
        <taxon>Bacillati</taxon>
        <taxon>Cyanobacteriota</taxon>
        <taxon>Cyanophyceae</taxon>
        <taxon>Oscillatoriophycideae</taxon>
        <taxon>Oscillatoriales</taxon>
    </lineage>
</organism>
<dbReference type="InterPro" id="IPR003115">
    <property type="entry name" value="ParB_N"/>
</dbReference>
<accession>A0A7C3KJH5</accession>
<evidence type="ECO:0000256" key="2">
    <source>
        <dbReference type="ARBA" id="ARBA00022829"/>
    </source>
</evidence>
<dbReference type="EMBL" id="DSRU01000411">
    <property type="protein sequence ID" value="HFN01468.1"/>
    <property type="molecule type" value="Genomic_DNA"/>
</dbReference>
<dbReference type="PANTHER" id="PTHR33375">
    <property type="entry name" value="CHROMOSOME-PARTITIONING PROTEIN PARB-RELATED"/>
    <property type="match status" value="1"/>
</dbReference>